<protein>
    <submittedName>
        <fullName evidence="1">DUF433 domain-containing protein</fullName>
    </submittedName>
</protein>
<dbReference type="InterPro" id="IPR009057">
    <property type="entry name" value="Homeodomain-like_sf"/>
</dbReference>
<dbReference type="Proteomes" id="UP000515369">
    <property type="component" value="Chromosome"/>
</dbReference>
<keyword evidence="2" id="KW-1185">Reference proteome</keyword>
<dbReference type="Pfam" id="PF04255">
    <property type="entry name" value="DUF433"/>
    <property type="match status" value="1"/>
</dbReference>
<dbReference type="AlphaFoldDB" id="A0A7G5GMR9"/>
<sequence>MNWQDYIHSDESVLLGKPVIKGTRLSVEFLLERLADGWTEQDLLDNYPRLTKQALQAVFAYVSATMKDNLVYFPSTNLRQAS</sequence>
<evidence type="ECO:0000313" key="1">
    <source>
        <dbReference type="EMBL" id="QMW00161.1"/>
    </source>
</evidence>
<dbReference type="RefSeq" id="WP_182457217.1">
    <property type="nucleotide sequence ID" value="NZ_CP059732.1"/>
</dbReference>
<evidence type="ECO:0000313" key="2">
    <source>
        <dbReference type="Proteomes" id="UP000515369"/>
    </source>
</evidence>
<organism evidence="1 2">
    <name type="scientific">Spirosoma foliorum</name>
    <dbReference type="NCBI Taxonomy" id="2710596"/>
    <lineage>
        <taxon>Bacteria</taxon>
        <taxon>Pseudomonadati</taxon>
        <taxon>Bacteroidota</taxon>
        <taxon>Cytophagia</taxon>
        <taxon>Cytophagales</taxon>
        <taxon>Cytophagaceae</taxon>
        <taxon>Spirosoma</taxon>
    </lineage>
</organism>
<dbReference type="Gene3D" id="1.10.10.10">
    <property type="entry name" value="Winged helix-like DNA-binding domain superfamily/Winged helix DNA-binding domain"/>
    <property type="match status" value="1"/>
</dbReference>
<dbReference type="KEGG" id="sfol:H3H32_19220"/>
<dbReference type="SUPFAM" id="SSF46689">
    <property type="entry name" value="Homeodomain-like"/>
    <property type="match status" value="1"/>
</dbReference>
<name>A0A7G5GMR9_9BACT</name>
<gene>
    <name evidence="1" type="ORF">H3H32_19220</name>
</gene>
<reference evidence="1 2" key="1">
    <citation type="submission" date="2020-07" db="EMBL/GenBank/DDBJ databases">
        <title>Spirosoma foliorum sp. nov., isolated from the leaves on the Nejang mountain Korea, Republic of.</title>
        <authorList>
            <person name="Ho H."/>
            <person name="Lee Y.-J."/>
            <person name="Nurcahyanto D.-A."/>
            <person name="Kim S.-G."/>
        </authorList>
    </citation>
    <scope>NUCLEOTIDE SEQUENCE [LARGE SCALE GENOMIC DNA]</scope>
    <source>
        <strain evidence="1 2">PL0136</strain>
    </source>
</reference>
<dbReference type="PANTHER" id="PTHR34849:SF3">
    <property type="entry name" value="SSR2962 PROTEIN"/>
    <property type="match status" value="1"/>
</dbReference>
<dbReference type="InterPro" id="IPR036388">
    <property type="entry name" value="WH-like_DNA-bd_sf"/>
</dbReference>
<dbReference type="EMBL" id="CP059732">
    <property type="protein sequence ID" value="QMW00161.1"/>
    <property type="molecule type" value="Genomic_DNA"/>
</dbReference>
<accession>A0A7G5GMR9</accession>
<dbReference type="PANTHER" id="PTHR34849">
    <property type="entry name" value="SSL5025 PROTEIN"/>
    <property type="match status" value="1"/>
</dbReference>
<proteinExistence type="predicted"/>
<dbReference type="InterPro" id="IPR007367">
    <property type="entry name" value="DUF433"/>
</dbReference>